<keyword evidence="6 9" id="KW-0067">ATP-binding</keyword>
<feature type="region of interest" description="Disordered" evidence="10">
    <location>
        <begin position="346"/>
        <end position="365"/>
    </location>
</feature>
<dbReference type="InterPro" id="IPR000719">
    <property type="entry name" value="Prot_kinase_dom"/>
</dbReference>
<evidence type="ECO:0000256" key="3">
    <source>
        <dbReference type="ARBA" id="ARBA00022679"/>
    </source>
</evidence>
<evidence type="ECO:0000256" key="5">
    <source>
        <dbReference type="ARBA" id="ARBA00022777"/>
    </source>
</evidence>
<dbReference type="PROSITE" id="PS00107">
    <property type="entry name" value="PROTEIN_KINASE_ATP"/>
    <property type="match status" value="1"/>
</dbReference>
<accession>A0A067CSM2</accession>
<keyword evidence="3" id="KW-0808">Transferase</keyword>
<evidence type="ECO:0000256" key="2">
    <source>
        <dbReference type="ARBA" id="ARBA00022527"/>
    </source>
</evidence>
<dbReference type="VEuPathDB" id="FungiDB:SPRG_04906"/>
<protein>
    <recommendedName>
        <fullName evidence="1">non-specific serine/threonine protein kinase</fullName>
        <ecNumber evidence="1">2.7.11.1</ecNumber>
    </recommendedName>
</protein>
<keyword evidence="2" id="KW-0723">Serine/threonine-protein kinase</keyword>
<dbReference type="GO" id="GO:0004674">
    <property type="term" value="F:protein serine/threonine kinase activity"/>
    <property type="evidence" value="ECO:0007669"/>
    <property type="project" value="UniProtKB-KW"/>
</dbReference>
<feature type="binding site" evidence="9">
    <location>
        <position position="34"/>
    </location>
    <ligand>
        <name>ATP</name>
        <dbReference type="ChEBI" id="CHEBI:30616"/>
    </ligand>
</feature>
<name>A0A067CSM2_SAPPC</name>
<dbReference type="AlphaFoldDB" id="A0A067CSM2"/>
<dbReference type="InterPro" id="IPR011009">
    <property type="entry name" value="Kinase-like_dom_sf"/>
</dbReference>
<dbReference type="Pfam" id="PF00069">
    <property type="entry name" value="Pkinase"/>
    <property type="match status" value="1"/>
</dbReference>
<dbReference type="InterPro" id="IPR017441">
    <property type="entry name" value="Protein_kinase_ATP_BS"/>
</dbReference>
<evidence type="ECO:0000256" key="10">
    <source>
        <dbReference type="SAM" id="MobiDB-lite"/>
    </source>
</evidence>
<dbReference type="SUPFAM" id="SSF56112">
    <property type="entry name" value="Protein kinase-like (PK-like)"/>
    <property type="match status" value="1"/>
</dbReference>
<dbReference type="EMBL" id="KK583204">
    <property type="protein sequence ID" value="KDO29792.1"/>
    <property type="molecule type" value="Genomic_DNA"/>
</dbReference>
<dbReference type="GO" id="GO:0005524">
    <property type="term" value="F:ATP binding"/>
    <property type="evidence" value="ECO:0007669"/>
    <property type="project" value="UniProtKB-UniRule"/>
</dbReference>
<evidence type="ECO:0000256" key="7">
    <source>
        <dbReference type="ARBA" id="ARBA00047899"/>
    </source>
</evidence>
<dbReference type="RefSeq" id="XP_012199436.1">
    <property type="nucleotide sequence ID" value="XM_012344046.1"/>
</dbReference>
<evidence type="ECO:0000256" key="9">
    <source>
        <dbReference type="PROSITE-ProRule" id="PRU10141"/>
    </source>
</evidence>
<keyword evidence="5 12" id="KW-0418">Kinase</keyword>
<proteinExistence type="predicted"/>
<dbReference type="GeneID" id="24127323"/>
<dbReference type="OrthoDB" id="71777at2759"/>
<keyword evidence="13" id="KW-1185">Reference proteome</keyword>
<sequence length="383" mass="42115">MDPRFETVRTLGRGSHGDAVLVRHRVSGALVVAKTIHAPLAACHAEVDVMRRLQHPNIVSLIESTTTSDTGDPVLFLEYADGGDLHTFLLQHSATAARLPEAHIVRILIQLSLALQYLHERNIVHRSLRINIFLTASGVVKLGDFGVAKALSHTLDLAATQVGTPLYLCPEICDGNEYNTTSDLWGLGCVLHELLTFAPPFQGRSWPVIVQKIVTAMPSPSIDGHYYSPDIIALASQLLSKTPHERPSATDILARPFIQRHIMHLVSAATWDALPKLQADPPPRRPTSLAAVLDGMPILCEKRATSPKRRALPDTLDDAARRQFHENQRAARAYKERMDELQKGPAVVFDDVSETSPEPAAAPRDSAYKSLDNLVLLLMLRTP</sequence>
<evidence type="ECO:0000256" key="8">
    <source>
        <dbReference type="ARBA" id="ARBA00048679"/>
    </source>
</evidence>
<dbReference type="Proteomes" id="UP000030745">
    <property type="component" value="Unassembled WGS sequence"/>
</dbReference>
<gene>
    <name evidence="12" type="ORF">SPRG_04906</name>
</gene>
<feature type="domain" description="Protein kinase" evidence="11">
    <location>
        <begin position="5"/>
        <end position="258"/>
    </location>
</feature>
<evidence type="ECO:0000256" key="1">
    <source>
        <dbReference type="ARBA" id="ARBA00012513"/>
    </source>
</evidence>
<dbReference type="PANTHER" id="PTHR44899:SF3">
    <property type="entry name" value="SERINE_THREONINE-PROTEIN KINASE NEK1"/>
    <property type="match status" value="1"/>
</dbReference>
<comment type="catalytic activity">
    <reaction evidence="7">
        <text>L-threonyl-[protein] + ATP = O-phospho-L-threonyl-[protein] + ADP + H(+)</text>
        <dbReference type="Rhea" id="RHEA:46608"/>
        <dbReference type="Rhea" id="RHEA-COMP:11060"/>
        <dbReference type="Rhea" id="RHEA-COMP:11605"/>
        <dbReference type="ChEBI" id="CHEBI:15378"/>
        <dbReference type="ChEBI" id="CHEBI:30013"/>
        <dbReference type="ChEBI" id="CHEBI:30616"/>
        <dbReference type="ChEBI" id="CHEBI:61977"/>
        <dbReference type="ChEBI" id="CHEBI:456216"/>
        <dbReference type="EC" id="2.7.11.1"/>
    </reaction>
</comment>
<evidence type="ECO:0000313" key="13">
    <source>
        <dbReference type="Proteomes" id="UP000030745"/>
    </source>
</evidence>
<dbReference type="STRING" id="695850.A0A067CSM2"/>
<comment type="catalytic activity">
    <reaction evidence="8">
        <text>L-seryl-[protein] + ATP = O-phospho-L-seryl-[protein] + ADP + H(+)</text>
        <dbReference type="Rhea" id="RHEA:17989"/>
        <dbReference type="Rhea" id="RHEA-COMP:9863"/>
        <dbReference type="Rhea" id="RHEA-COMP:11604"/>
        <dbReference type="ChEBI" id="CHEBI:15378"/>
        <dbReference type="ChEBI" id="CHEBI:29999"/>
        <dbReference type="ChEBI" id="CHEBI:30616"/>
        <dbReference type="ChEBI" id="CHEBI:83421"/>
        <dbReference type="ChEBI" id="CHEBI:456216"/>
        <dbReference type="EC" id="2.7.11.1"/>
    </reaction>
</comment>
<dbReference type="PROSITE" id="PS50011">
    <property type="entry name" value="PROTEIN_KINASE_DOM"/>
    <property type="match status" value="1"/>
</dbReference>
<dbReference type="KEGG" id="spar:SPRG_04906"/>
<evidence type="ECO:0000256" key="4">
    <source>
        <dbReference type="ARBA" id="ARBA00022741"/>
    </source>
</evidence>
<reference evidence="12 13" key="1">
    <citation type="journal article" date="2013" name="PLoS Genet.">
        <title>Distinctive expansion of potential virulence genes in the genome of the oomycete fish pathogen Saprolegnia parasitica.</title>
        <authorList>
            <person name="Jiang R.H."/>
            <person name="de Bruijn I."/>
            <person name="Haas B.J."/>
            <person name="Belmonte R."/>
            <person name="Lobach L."/>
            <person name="Christie J."/>
            <person name="van den Ackerveken G."/>
            <person name="Bottin A."/>
            <person name="Bulone V."/>
            <person name="Diaz-Moreno S.M."/>
            <person name="Dumas B."/>
            <person name="Fan L."/>
            <person name="Gaulin E."/>
            <person name="Govers F."/>
            <person name="Grenville-Briggs L.J."/>
            <person name="Horner N.R."/>
            <person name="Levin J.Z."/>
            <person name="Mammella M."/>
            <person name="Meijer H.J."/>
            <person name="Morris P."/>
            <person name="Nusbaum C."/>
            <person name="Oome S."/>
            <person name="Phillips A.J."/>
            <person name="van Rooyen D."/>
            <person name="Rzeszutek E."/>
            <person name="Saraiva M."/>
            <person name="Secombes C.J."/>
            <person name="Seidl M.F."/>
            <person name="Snel B."/>
            <person name="Stassen J.H."/>
            <person name="Sykes S."/>
            <person name="Tripathy S."/>
            <person name="van den Berg H."/>
            <person name="Vega-Arreguin J.C."/>
            <person name="Wawra S."/>
            <person name="Young S.K."/>
            <person name="Zeng Q."/>
            <person name="Dieguez-Uribeondo J."/>
            <person name="Russ C."/>
            <person name="Tyler B.M."/>
            <person name="van West P."/>
        </authorList>
    </citation>
    <scope>NUCLEOTIDE SEQUENCE [LARGE SCALE GENOMIC DNA]</scope>
    <source>
        <strain evidence="12 13">CBS 223.65</strain>
    </source>
</reference>
<dbReference type="PANTHER" id="PTHR44899">
    <property type="entry name" value="CAMK FAMILY PROTEIN KINASE"/>
    <property type="match status" value="1"/>
</dbReference>
<evidence type="ECO:0000256" key="6">
    <source>
        <dbReference type="ARBA" id="ARBA00022840"/>
    </source>
</evidence>
<dbReference type="InterPro" id="IPR051131">
    <property type="entry name" value="NEK_Ser/Thr_kinase_NIMA"/>
</dbReference>
<dbReference type="OMA" id="FEMCTLK"/>
<organism evidence="12 13">
    <name type="scientific">Saprolegnia parasitica (strain CBS 223.65)</name>
    <dbReference type="NCBI Taxonomy" id="695850"/>
    <lineage>
        <taxon>Eukaryota</taxon>
        <taxon>Sar</taxon>
        <taxon>Stramenopiles</taxon>
        <taxon>Oomycota</taxon>
        <taxon>Saprolegniomycetes</taxon>
        <taxon>Saprolegniales</taxon>
        <taxon>Saprolegniaceae</taxon>
        <taxon>Saprolegnia</taxon>
    </lineage>
</organism>
<dbReference type="EC" id="2.7.11.1" evidence="1"/>
<dbReference type="Gene3D" id="1.10.510.10">
    <property type="entry name" value="Transferase(Phosphotransferase) domain 1"/>
    <property type="match status" value="1"/>
</dbReference>
<keyword evidence="4 9" id="KW-0547">Nucleotide-binding</keyword>
<evidence type="ECO:0000313" key="12">
    <source>
        <dbReference type="EMBL" id="KDO29792.1"/>
    </source>
</evidence>
<evidence type="ECO:0000259" key="11">
    <source>
        <dbReference type="PROSITE" id="PS50011"/>
    </source>
</evidence>